<sequence>MSTPALVFMLASWGFIILLSAASIGTILKNSKKAK</sequence>
<dbReference type="Proteomes" id="UP000007384">
    <property type="component" value="Chromosome"/>
</dbReference>
<keyword evidence="1" id="KW-0472">Membrane</keyword>
<organism evidence="2 3">
    <name type="scientific">Fervidobacterium pennivorans (strain DSM 9078 / Ven5)</name>
    <dbReference type="NCBI Taxonomy" id="771875"/>
    <lineage>
        <taxon>Bacteria</taxon>
        <taxon>Thermotogati</taxon>
        <taxon>Thermotogota</taxon>
        <taxon>Thermotogae</taxon>
        <taxon>Thermotogales</taxon>
        <taxon>Fervidobacteriaceae</taxon>
        <taxon>Fervidobacterium</taxon>
    </lineage>
</organism>
<gene>
    <name evidence="2" type="ordered locus">Ferpe_1821</name>
</gene>
<evidence type="ECO:0000256" key="1">
    <source>
        <dbReference type="SAM" id="Phobius"/>
    </source>
</evidence>
<reference evidence="2" key="1">
    <citation type="submission" date="2012-03" db="EMBL/GenBank/DDBJ databases">
        <title>Complete sequence of Fervidobacterium pennivorans DSM 9078.</title>
        <authorList>
            <consortium name="US DOE Joint Genome Institute"/>
            <person name="Lucas S."/>
            <person name="Han J."/>
            <person name="Lapidus A."/>
            <person name="Cheng J.-F."/>
            <person name="Goodwin L."/>
            <person name="Pitluck S."/>
            <person name="Peters L."/>
            <person name="Ovchinnikova G."/>
            <person name="Lu M."/>
            <person name="Detter J.C."/>
            <person name="Han C."/>
            <person name="Tapia R."/>
            <person name="Land M."/>
            <person name="Hauser L."/>
            <person name="Kyrpides N."/>
            <person name="Ivanova N."/>
            <person name="Pagani I."/>
            <person name="Noll K.M."/>
            <person name="Woyke T."/>
        </authorList>
    </citation>
    <scope>NUCLEOTIDE SEQUENCE</scope>
    <source>
        <strain evidence="2">DSM 9078</strain>
    </source>
</reference>
<keyword evidence="1" id="KW-1133">Transmembrane helix</keyword>
<protein>
    <submittedName>
        <fullName evidence="2">Uncharacterized protein</fullName>
    </submittedName>
</protein>
<dbReference type="KEGG" id="fpe:Ferpe_1821"/>
<feature type="transmembrane region" description="Helical" evidence="1">
    <location>
        <begin position="6"/>
        <end position="28"/>
    </location>
</feature>
<dbReference type="AlphaFoldDB" id="H9UEC9"/>
<keyword evidence="1" id="KW-0812">Transmembrane</keyword>
<name>H9UEC9_FERPD</name>
<dbReference type="EMBL" id="CP003260">
    <property type="protein sequence ID" value="AFG35872.1"/>
    <property type="molecule type" value="Genomic_DNA"/>
</dbReference>
<proteinExistence type="predicted"/>
<evidence type="ECO:0000313" key="2">
    <source>
        <dbReference type="EMBL" id="AFG35872.1"/>
    </source>
</evidence>
<evidence type="ECO:0000313" key="3">
    <source>
        <dbReference type="Proteomes" id="UP000007384"/>
    </source>
</evidence>
<keyword evidence="3" id="KW-1185">Reference proteome</keyword>
<dbReference type="HOGENOM" id="CLU_3365085_0_0_0"/>
<accession>H9UEC9</accession>